<evidence type="ECO:0000313" key="3">
    <source>
        <dbReference type="Proteomes" id="UP000253727"/>
    </source>
</evidence>
<evidence type="ECO:0008006" key="4">
    <source>
        <dbReference type="Google" id="ProtNLM"/>
    </source>
</evidence>
<dbReference type="Proteomes" id="UP000253727">
    <property type="component" value="Unassembled WGS sequence"/>
</dbReference>
<accession>A0A369QDI6</accession>
<keyword evidence="1" id="KW-0732">Signal</keyword>
<feature type="signal peptide" evidence="1">
    <location>
        <begin position="1"/>
        <end position="37"/>
    </location>
</feature>
<proteinExistence type="predicted"/>
<dbReference type="RefSeq" id="WP_147270822.1">
    <property type="nucleotide sequence ID" value="NZ_QBKA01000002.1"/>
</dbReference>
<dbReference type="OrthoDB" id="8479273at2"/>
<gene>
    <name evidence="2" type="ORF">HME9302_02507</name>
</gene>
<comment type="caution">
    <text evidence="2">The sequence shown here is derived from an EMBL/GenBank/DDBJ whole genome shotgun (WGS) entry which is preliminary data.</text>
</comment>
<feature type="chain" id="PRO_5016959320" description="Porin domain-containing protein" evidence="1">
    <location>
        <begin position="38"/>
        <end position="271"/>
    </location>
</feature>
<organism evidence="2 3">
    <name type="scientific">Alteripontixanthobacter maritimus</name>
    <dbReference type="NCBI Taxonomy" id="2161824"/>
    <lineage>
        <taxon>Bacteria</taxon>
        <taxon>Pseudomonadati</taxon>
        <taxon>Pseudomonadota</taxon>
        <taxon>Alphaproteobacteria</taxon>
        <taxon>Sphingomonadales</taxon>
        <taxon>Erythrobacteraceae</taxon>
        <taxon>Alteripontixanthobacter</taxon>
    </lineage>
</organism>
<keyword evidence="3" id="KW-1185">Reference proteome</keyword>
<evidence type="ECO:0000256" key="1">
    <source>
        <dbReference type="SAM" id="SignalP"/>
    </source>
</evidence>
<reference evidence="2 3" key="1">
    <citation type="submission" date="2018-04" db="EMBL/GenBank/DDBJ databases">
        <title>Altererythrobacter sp. HME9302 genome sequencing and assembly.</title>
        <authorList>
            <person name="Kang H."/>
            <person name="Kim H."/>
            <person name="Joh K."/>
        </authorList>
    </citation>
    <scope>NUCLEOTIDE SEQUENCE [LARGE SCALE GENOMIC DNA]</scope>
    <source>
        <strain evidence="2 3">HME9302</strain>
    </source>
</reference>
<name>A0A369QDI6_9SPHN</name>
<dbReference type="EMBL" id="QBKA01000002">
    <property type="protein sequence ID" value="RDC61286.1"/>
    <property type="molecule type" value="Genomic_DNA"/>
</dbReference>
<evidence type="ECO:0000313" key="2">
    <source>
        <dbReference type="EMBL" id="RDC61286.1"/>
    </source>
</evidence>
<protein>
    <recommendedName>
        <fullName evidence="4">Porin domain-containing protein</fullName>
    </recommendedName>
</protein>
<sequence>MSSRLSNTKAVWQRAAPVLLCVAAASALVPTAGWALAGLGDAAASDNTTQTFTPANVDPALALRVAQRIEAKGLALRFTPASSAARNERPVTVAVRVDDKTAKAISIRTAINSVIDAEAGRDNRLPATVAVAPTRYNLGVSRGYQSFAKPSAVSPVDLPASLAGPKSLSGKVRDISMPDLSSYKSSVGGNDKPSRFQPRIALEQQARTGRTPSTLQGLGEQSVDVGGAYSITRNLDVTAGVRVSQDRARLAPLTDTASDDQAVYVGTQFRF</sequence>
<dbReference type="AlphaFoldDB" id="A0A369QDI6"/>